<keyword evidence="2" id="KW-0378">Hydrolase</keyword>
<feature type="domain" description="Amidohydrolase-related" evidence="1">
    <location>
        <begin position="66"/>
        <end position="242"/>
    </location>
</feature>
<dbReference type="GO" id="GO:0016810">
    <property type="term" value="F:hydrolase activity, acting on carbon-nitrogen (but not peptide) bonds"/>
    <property type="evidence" value="ECO:0007669"/>
    <property type="project" value="InterPro"/>
</dbReference>
<evidence type="ECO:0000313" key="2">
    <source>
        <dbReference type="EMBL" id="SHO44211.1"/>
    </source>
</evidence>
<accession>A0A1M7XYS8</accession>
<dbReference type="Gene3D" id="3.20.20.140">
    <property type="entry name" value="Metal-dependent hydrolases"/>
    <property type="match status" value="2"/>
</dbReference>
<evidence type="ECO:0000259" key="1">
    <source>
        <dbReference type="Pfam" id="PF01979"/>
    </source>
</evidence>
<protein>
    <submittedName>
        <fullName evidence="2">Amidohydrolase family protein</fullName>
    </submittedName>
</protein>
<dbReference type="InterPro" id="IPR006680">
    <property type="entry name" value="Amidohydro-rel"/>
</dbReference>
<dbReference type="InterPro" id="IPR051781">
    <property type="entry name" value="Metallo-dep_Hydrolase"/>
</dbReference>
<dbReference type="Pfam" id="PF01979">
    <property type="entry name" value="Amidohydro_1"/>
    <property type="match status" value="2"/>
</dbReference>
<gene>
    <name evidence="2" type="ORF">SAMN02745220_00704</name>
</gene>
<evidence type="ECO:0000313" key="3">
    <source>
        <dbReference type="Proteomes" id="UP000184603"/>
    </source>
</evidence>
<dbReference type="OrthoDB" id="9803027at2"/>
<dbReference type="PANTHER" id="PTHR43135">
    <property type="entry name" value="ALPHA-D-RIBOSE 1-METHYLPHOSPHONATE 5-TRIPHOSPHATE DIPHOSPHATASE"/>
    <property type="match status" value="1"/>
</dbReference>
<dbReference type="SUPFAM" id="SSF51556">
    <property type="entry name" value="Metallo-dependent hydrolases"/>
    <property type="match status" value="1"/>
</dbReference>
<dbReference type="InterPro" id="IPR011059">
    <property type="entry name" value="Metal-dep_hydrolase_composite"/>
</dbReference>
<dbReference type="AlphaFoldDB" id="A0A1M7XYS8"/>
<dbReference type="Gene3D" id="2.30.40.10">
    <property type="entry name" value="Urease, subunit C, domain 1"/>
    <property type="match status" value="1"/>
</dbReference>
<dbReference type="Proteomes" id="UP000184603">
    <property type="component" value="Unassembled WGS sequence"/>
</dbReference>
<dbReference type="InterPro" id="IPR032466">
    <property type="entry name" value="Metal_Hydrolase"/>
</dbReference>
<dbReference type="PANTHER" id="PTHR43135:SF3">
    <property type="entry name" value="ALPHA-D-RIBOSE 1-METHYLPHOSPHONATE 5-TRIPHOSPHATE DIPHOSPHATASE"/>
    <property type="match status" value="1"/>
</dbReference>
<proteinExistence type="predicted"/>
<keyword evidence="3" id="KW-1185">Reference proteome</keyword>
<sequence>MEKPDGFQGTKNKSGNLLICNARVIDGTGGPIRKGVSILIREGQIEQIDENICADGTPLLNVNGAYVLPGLIDSHVHLMWGPGVVLQNSEIPNEQNWKNGWGKYSSLYLKAYLACGVTTVLDAGSPPYVVRAIRNYLSENNPGPRYLALGPFIAPPGGYGTRMEHTVSTPHEVEERLNGIQVLHTHGIKTSIEKGWCPWGLKYVRHSPEILTAIKREADRRNLPIYVHASCEEDQTTALKLGVHALVHTLIARQEQISDEFIELMKDIGTYQISTLSTMDAELTYYDTERLEDPLLVLTSPDVELSTARDIQKRRLVFSMSFMYGLPWPFEMCGRLVKFYQRFPRLSIALFFRLLKFLHGKRIQQRSLLNSNNAIFRLYNAGVPIVMGSDSVYSPSAIYAFHGITSLREIELLGEAGLPPQEAIKAATLTPANMLGLANEIGTIEVGKRADLAIVRENPLENLRALRTIQWTVKDGIALTPKEWMNQ</sequence>
<feature type="domain" description="Amidohydrolase-related" evidence="1">
    <location>
        <begin position="374"/>
        <end position="463"/>
    </location>
</feature>
<name>A0A1M7XYS8_9BACT</name>
<reference evidence="2 3" key="1">
    <citation type="submission" date="2016-12" db="EMBL/GenBank/DDBJ databases">
        <authorList>
            <person name="Song W.-J."/>
            <person name="Kurnit D.M."/>
        </authorList>
    </citation>
    <scope>NUCLEOTIDE SEQUENCE [LARGE SCALE GENOMIC DNA]</scope>
    <source>
        <strain evidence="2 3">DSM 18488</strain>
    </source>
</reference>
<dbReference type="STRING" id="1121416.SAMN02745220_00704"/>
<dbReference type="RefSeq" id="WP_073612055.1">
    <property type="nucleotide sequence ID" value="NZ_FRFE01000002.1"/>
</dbReference>
<dbReference type="SUPFAM" id="SSF51338">
    <property type="entry name" value="Composite domain of metallo-dependent hydrolases"/>
    <property type="match status" value="1"/>
</dbReference>
<dbReference type="EMBL" id="FRFE01000002">
    <property type="protein sequence ID" value="SHO44211.1"/>
    <property type="molecule type" value="Genomic_DNA"/>
</dbReference>
<organism evidence="2 3">
    <name type="scientific">Desulfopila aestuarii DSM 18488</name>
    <dbReference type="NCBI Taxonomy" id="1121416"/>
    <lineage>
        <taxon>Bacteria</taxon>
        <taxon>Pseudomonadati</taxon>
        <taxon>Thermodesulfobacteriota</taxon>
        <taxon>Desulfobulbia</taxon>
        <taxon>Desulfobulbales</taxon>
        <taxon>Desulfocapsaceae</taxon>
        <taxon>Desulfopila</taxon>
    </lineage>
</organism>